<evidence type="ECO:0000313" key="2">
    <source>
        <dbReference type="EMBL" id="MBW0571433.1"/>
    </source>
</evidence>
<feature type="region of interest" description="Disordered" evidence="1">
    <location>
        <begin position="66"/>
        <end position="101"/>
    </location>
</feature>
<dbReference type="EMBL" id="AVOT02088162">
    <property type="protein sequence ID" value="MBW0571433.1"/>
    <property type="molecule type" value="Genomic_DNA"/>
</dbReference>
<feature type="region of interest" description="Disordered" evidence="1">
    <location>
        <begin position="126"/>
        <end position="156"/>
    </location>
</feature>
<evidence type="ECO:0000313" key="3">
    <source>
        <dbReference type="Proteomes" id="UP000765509"/>
    </source>
</evidence>
<evidence type="ECO:0000256" key="1">
    <source>
        <dbReference type="SAM" id="MobiDB-lite"/>
    </source>
</evidence>
<feature type="compositionally biased region" description="Low complexity" evidence="1">
    <location>
        <begin position="37"/>
        <end position="51"/>
    </location>
</feature>
<dbReference type="Proteomes" id="UP000765509">
    <property type="component" value="Unassembled WGS sequence"/>
</dbReference>
<organism evidence="2 3">
    <name type="scientific">Austropuccinia psidii MF-1</name>
    <dbReference type="NCBI Taxonomy" id="1389203"/>
    <lineage>
        <taxon>Eukaryota</taxon>
        <taxon>Fungi</taxon>
        <taxon>Dikarya</taxon>
        <taxon>Basidiomycota</taxon>
        <taxon>Pucciniomycotina</taxon>
        <taxon>Pucciniomycetes</taxon>
        <taxon>Pucciniales</taxon>
        <taxon>Sphaerophragmiaceae</taxon>
        <taxon>Austropuccinia</taxon>
    </lineage>
</organism>
<name>A0A9Q3JY04_9BASI</name>
<feature type="compositionally biased region" description="Polar residues" evidence="1">
    <location>
        <begin position="126"/>
        <end position="143"/>
    </location>
</feature>
<comment type="caution">
    <text evidence="2">The sequence shown here is derived from an EMBL/GenBank/DDBJ whole genome shotgun (WGS) entry which is preliminary data.</text>
</comment>
<reference evidence="2" key="1">
    <citation type="submission" date="2021-03" db="EMBL/GenBank/DDBJ databases">
        <title>Draft genome sequence of rust myrtle Austropuccinia psidii MF-1, a brazilian biotype.</title>
        <authorList>
            <person name="Quecine M.C."/>
            <person name="Pachon D.M.R."/>
            <person name="Bonatelli M.L."/>
            <person name="Correr F.H."/>
            <person name="Franceschini L.M."/>
            <person name="Leite T.F."/>
            <person name="Margarido G.R.A."/>
            <person name="Almeida C.A."/>
            <person name="Ferrarezi J.A."/>
            <person name="Labate C.A."/>
        </authorList>
    </citation>
    <scope>NUCLEOTIDE SEQUENCE</scope>
    <source>
        <strain evidence="2">MF-1</strain>
    </source>
</reference>
<sequence length="375" mass="39562">MAPVEASSNIPASEEDPISMTSHTQSAHQNITTPATQSAQLSPSPQPISISMVDSSPNILITEADARSPIHITNTPPVQPASGSAQPNINPPATQPVSGATAQKNIPAIQPAERYPVKTITALDTQTAAGSATQPTAGSASQTKKNRPTQPDAASAAQTIKPLATETAAGSAFRITDHPFLKPDPEPSILPALASMSRHAICPLKWPSMRTVMKTSDNCDPFQAVPEHPSPSVYKSCTAHVSTQPKPSVVSQQDFVPRVIVPPTGIIIGPAENNSLIIQEPPTQIPQPNQPHHSEDPTQNSLQRTTLKKMLSIVENASNMNNPNPNTPPADCLEEECLIPNESAFTDESGRTTPKMQSTHDSATPGSFPSVCDVG</sequence>
<dbReference type="AlphaFoldDB" id="A0A9Q3JY04"/>
<feature type="region of interest" description="Disordered" evidence="1">
    <location>
        <begin position="1"/>
        <end position="54"/>
    </location>
</feature>
<feature type="compositionally biased region" description="Polar residues" evidence="1">
    <location>
        <begin position="19"/>
        <end position="36"/>
    </location>
</feature>
<feature type="compositionally biased region" description="Polar residues" evidence="1">
    <location>
        <begin position="1"/>
        <end position="11"/>
    </location>
</feature>
<proteinExistence type="predicted"/>
<keyword evidence="3" id="KW-1185">Reference proteome</keyword>
<protein>
    <submittedName>
        <fullName evidence="2">Uncharacterized protein</fullName>
    </submittedName>
</protein>
<accession>A0A9Q3JY04</accession>
<feature type="compositionally biased region" description="Polar residues" evidence="1">
    <location>
        <begin position="343"/>
        <end position="367"/>
    </location>
</feature>
<gene>
    <name evidence="2" type="ORF">O181_111148</name>
</gene>
<feature type="compositionally biased region" description="Polar residues" evidence="1">
    <location>
        <begin position="71"/>
        <end position="88"/>
    </location>
</feature>
<feature type="region of interest" description="Disordered" evidence="1">
    <location>
        <begin position="339"/>
        <end position="375"/>
    </location>
</feature>
<feature type="region of interest" description="Disordered" evidence="1">
    <location>
        <begin position="281"/>
        <end position="301"/>
    </location>
</feature>